<proteinExistence type="predicted"/>
<evidence type="ECO:0000313" key="1">
    <source>
        <dbReference type="EMBL" id="GGM58178.1"/>
    </source>
</evidence>
<comment type="caution">
    <text evidence="1">The sequence shown here is derived from an EMBL/GenBank/DDBJ whole genome shotgun (WGS) entry which is preliminary data.</text>
</comment>
<protein>
    <submittedName>
        <fullName evidence="1">Uncharacterized protein</fullName>
    </submittedName>
</protein>
<name>A0A8H9GVN3_9DEIO</name>
<gene>
    <name evidence="1" type="ORF">GCM10008956_37220</name>
</gene>
<reference evidence="2" key="1">
    <citation type="journal article" date="2019" name="Int. J. Syst. Evol. Microbiol.">
        <title>The Global Catalogue of Microorganisms (GCM) 10K type strain sequencing project: providing services to taxonomists for standard genome sequencing and annotation.</title>
        <authorList>
            <consortium name="The Broad Institute Genomics Platform"/>
            <consortium name="The Broad Institute Genome Sequencing Center for Infectious Disease"/>
            <person name="Wu L."/>
            <person name="Ma J."/>
        </authorList>
    </citation>
    <scope>NUCLEOTIDE SEQUENCE [LARGE SCALE GENOMIC DNA]</scope>
    <source>
        <strain evidence="2">JCM 31047</strain>
    </source>
</reference>
<evidence type="ECO:0000313" key="2">
    <source>
        <dbReference type="Proteomes" id="UP000600547"/>
    </source>
</evidence>
<dbReference type="Proteomes" id="UP000600547">
    <property type="component" value="Unassembled WGS sequence"/>
</dbReference>
<accession>A0A8H9GVN3</accession>
<sequence>MLRNARSNALPDSFSRPLRSIFMVMPLMEDMSPIDPWFMPGMLWAPPIPVTLKTAASIKIRFMGSA</sequence>
<dbReference type="EMBL" id="BMQG01000025">
    <property type="protein sequence ID" value="GGM58178.1"/>
    <property type="molecule type" value="Genomic_DNA"/>
</dbReference>
<dbReference type="AlphaFoldDB" id="A0A8H9GVN3"/>
<organism evidence="1 2">
    <name type="scientific">Deinococcus arenae</name>
    <dbReference type="NCBI Taxonomy" id="1452751"/>
    <lineage>
        <taxon>Bacteria</taxon>
        <taxon>Thermotogati</taxon>
        <taxon>Deinococcota</taxon>
        <taxon>Deinococci</taxon>
        <taxon>Deinococcales</taxon>
        <taxon>Deinococcaceae</taxon>
        <taxon>Deinococcus</taxon>
    </lineage>
</organism>
<keyword evidence="2" id="KW-1185">Reference proteome</keyword>